<evidence type="ECO:0000256" key="10">
    <source>
        <dbReference type="ARBA" id="ARBA00051722"/>
    </source>
</evidence>
<dbReference type="PROSITE" id="PS50056">
    <property type="entry name" value="TYR_PHOSPHATASE_2"/>
    <property type="match status" value="1"/>
</dbReference>
<dbReference type="InterPro" id="IPR000387">
    <property type="entry name" value="Tyr_Pase_dom"/>
</dbReference>
<keyword evidence="14" id="KW-1185">Reference proteome</keyword>
<dbReference type="InterPro" id="IPR020422">
    <property type="entry name" value="TYR_PHOSPHATASE_DUAL_dom"/>
</dbReference>
<dbReference type="Pfam" id="PF00782">
    <property type="entry name" value="DSPc"/>
    <property type="match status" value="1"/>
</dbReference>
<dbReference type="GO" id="GO:0005634">
    <property type="term" value="C:nucleus"/>
    <property type="evidence" value="ECO:0007669"/>
    <property type="project" value="UniProtKB-SubCell"/>
</dbReference>
<dbReference type="CDD" id="cd14498">
    <property type="entry name" value="DSP"/>
    <property type="match status" value="1"/>
</dbReference>
<comment type="similarity">
    <text evidence="3">Belongs to the protein-tyrosine phosphatase family. Non-receptor class dual specificity subfamily.</text>
</comment>
<evidence type="ECO:0000259" key="11">
    <source>
        <dbReference type="PROSITE" id="PS50054"/>
    </source>
</evidence>
<name>A0AAP0JTZ0_9MAGN</name>
<evidence type="ECO:0000256" key="6">
    <source>
        <dbReference type="ARBA" id="ARBA00022912"/>
    </source>
</evidence>
<dbReference type="SUPFAM" id="SSF52799">
    <property type="entry name" value="(Phosphotyrosine protein) phosphatases II"/>
    <property type="match status" value="1"/>
</dbReference>
<comment type="catalytic activity">
    <reaction evidence="10">
        <text>O-phospho-L-tyrosyl-[protein] + H2O = L-tyrosyl-[protein] + phosphate</text>
        <dbReference type="Rhea" id="RHEA:10684"/>
        <dbReference type="Rhea" id="RHEA-COMP:10136"/>
        <dbReference type="Rhea" id="RHEA-COMP:20101"/>
        <dbReference type="ChEBI" id="CHEBI:15377"/>
        <dbReference type="ChEBI" id="CHEBI:43474"/>
        <dbReference type="ChEBI" id="CHEBI:46858"/>
        <dbReference type="ChEBI" id="CHEBI:61978"/>
        <dbReference type="EC" id="3.1.3.48"/>
    </reaction>
</comment>
<proteinExistence type="inferred from homology"/>
<dbReference type="GO" id="GO:0033550">
    <property type="term" value="F:MAP kinase tyrosine phosphatase activity"/>
    <property type="evidence" value="ECO:0007669"/>
    <property type="project" value="TreeGrafter"/>
</dbReference>
<organism evidence="13 14">
    <name type="scientific">Stephania cephalantha</name>
    <dbReference type="NCBI Taxonomy" id="152367"/>
    <lineage>
        <taxon>Eukaryota</taxon>
        <taxon>Viridiplantae</taxon>
        <taxon>Streptophyta</taxon>
        <taxon>Embryophyta</taxon>
        <taxon>Tracheophyta</taxon>
        <taxon>Spermatophyta</taxon>
        <taxon>Magnoliopsida</taxon>
        <taxon>Ranunculales</taxon>
        <taxon>Menispermaceae</taxon>
        <taxon>Menispermoideae</taxon>
        <taxon>Cissampelideae</taxon>
        <taxon>Stephania</taxon>
    </lineage>
</organism>
<dbReference type="AlphaFoldDB" id="A0AAP0JTZ0"/>
<reference evidence="13 14" key="1">
    <citation type="submission" date="2024-01" db="EMBL/GenBank/DDBJ databases">
        <title>Genome assemblies of Stephania.</title>
        <authorList>
            <person name="Yang L."/>
        </authorList>
    </citation>
    <scope>NUCLEOTIDE SEQUENCE [LARGE SCALE GENOMIC DNA]</scope>
    <source>
        <strain evidence="13">JXDWG</strain>
        <tissue evidence="13">Leaf</tissue>
    </source>
</reference>
<dbReference type="SMART" id="SM00195">
    <property type="entry name" value="DSPc"/>
    <property type="match status" value="1"/>
</dbReference>
<dbReference type="PANTHER" id="PTHR10159">
    <property type="entry name" value="DUAL SPECIFICITY PROTEIN PHOSPHATASE"/>
    <property type="match status" value="1"/>
</dbReference>
<comment type="subcellular location">
    <subcellularLocation>
        <location evidence="2">Cytoplasm</location>
    </subcellularLocation>
    <subcellularLocation>
        <location evidence="1">Nucleus</location>
    </subcellularLocation>
</comment>
<evidence type="ECO:0000256" key="4">
    <source>
        <dbReference type="ARBA" id="ARBA00022490"/>
    </source>
</evidence>
<evidence type="ECO:0000313" key="13">
    <source>
        <dbReference type="EMBL" id="KAK9139655.1"/>
    </source>
</evidence>
<dbReference type="GO" id="GO:0017017">
    <property type="term" value="F:MAP kinase tyrosine/serine/threonine phosphatase activity"/>
    <property type="evidence" value="ECO:0007669"/>
    <property type="project" value="TreeGrafter"/>
</dbReference>
<dbReference type="PANTHER" id="PTHR10159:SF511">
    <property type="entry name" value="DUAL SPECIFICITY PROTEIN PHOSPHATASE 1"/>
    <property type="match status" value="1"/>
</dbReference>
<feature type="domain" description="Tyrosine-protein phosphatase" evidence="11">
    <location>
        <begin position="30"/>
        <end position="171"/>
    </location>
</feature>
<evidence type="ECO:0000256" key="3">
    <source>
        <dbReference type="ARBA" id="ARBA00008601"/>
    </source>
</evidence>
<dbReference type="PROSITE" id="PS50054">
    <property type="entry name" value="TYR_PHOSPHATASE_DUAL"/>
    <property type="match status" value="1"/>
</dbReference>
<dbReference type="GO" id="GO:0005737">
    <property type="term" value="C:cytoplasm"/>
    <property type="evidence" value="ECO:0007669"/>
    <property type="project" value="UniProtKB-SubCell"/>
</dbReference>
<dbReference type="EMBL" id="JBBNAG010000004">
    <property type="protein sequence ID" value="KAK9139655.1"/>
    <property type="molecule type" value="Genomic_DNA"/>
</dbReference>
<keyword evidence="5" id="KW-0378">Hydrolase</keyword>
<gene>
    <name evidence="13" type="ORF">Scep_009336</name>
</gene>
<keyword evidence="4" id="KW-0963">Cytoplasm</keyword>
<dbReference type="Gene3D" id="3.90.190.10">
    <property type="entry name" value="Protein tyrosine phosphatase superfamily"/>
    <property type="match status" value="1"/>
</dbReference>
<protein>
    <recommendedName>
        <fullName evidence="15">Dual specificity protein phosphatase 1</fullName>
    </recommendedName>
</protein>
<keyword evidence="6" id="KW-0904">Protein phosphatase</keyword>
<dbReference type="FunFam" id="3.90.190.10:FF:000056">
    <property type="entry name" value="Dual specificity phosphatase 12"/>
    <property type="match status" value="1"/>
</dbReference>
<sequence length="194" mass="21703">MDHIDETYRNKQSSLMKAYYAMKNVENESMPCHIEEGLFLGSYGAASNMVGLKSLNVTHVLVVANSLAPAHPNDFVYKRIDVADRVDTNLAQYFDECFEFIEEAKRTGGAVLVHCYAGISRSVTIVLAYLMKKHHLSLSEALEHVKSKRPKASPNLGFLLQLRKFENSLRELQSQARTDADTDLMHVAGNGGRI</sequence>
<comment type="caution">
    <text evidence="13">The sequence shown here is derived from an EMBL/GenBank/DDBJ whole genome shotgun (WGS) entry which is preliminary data.</text>
</comment>
<evidence type="ECO:0000256" key="8">
    <source>
        <dbReference type="ARBA" id="ARBA00047761"/>
    </source>
</evidence>
<evidence type="ECO:0000256" key="7">
    <source>
        <dbReference type="ARBA" id="ARBA00023242"/>
    </source>
</evidence>
<evidence type="ECO:0000259" key="12">
    <source>
        <dbReference type="PROSITE" id="PS50056"/>
    </source>
</evidence>
<dbReference type="GO" id="GO:0043409">
    <property type="term" value="P:negative regulation of MAPK cascade"/>
    <property type="evidence" value="ECO:0007669"/>
    <property type="project" value="TreeGrafter"/>
</dbReference>
<comment type="catalytic activity">
    <reaction evidence="8">
        <text>O-phospho-L-seryl-[protein] + H2O = L-seryl-[protein] + phosphate</text>
        <dbReference type="Rhea" id="RHEA:20629"/>
        <dbReference type="Rhea" id="RHEA-COMP:9863"/>
        <dbReference type="Rhea" id="RHEA-COMP:11604"/>
        <dbReference type="ChEBI" id="CHEBI:15377"/>
        <dbReference type="ChEBI" id="CHEBI:29999"/>
        <dbReference type="ChEBI" id="CHEBI:43474"/>
        <dbReference type="ChEBI" id="CHEBI:83421"/>
        <dbReference type="EC" id="3.1.3.16"/>
    </reaction>
</comment>
<evidence type="ECO:0000256" key="1">
    <source>
        <dbReference type="ARBA" id="ARBA00004123"/>
    </source>
</evidence>
<dbReference type="InterPro" id="IPR029021">
    <property type="entry name" value="Prot-tyrosine_phosphatase-like"/>
</dbReference>
<evidence type="ECO:0000313" key="14">
    <source>
        <dbReference type="Proteomes" id="UP001419268"/>
    </source>
</evidence>
<evidence type="ECO:0000256" key="2">
    <source>
        <dbReference type="ARBA" id="ARBA00004496"/>
    </source>
</evidence>
<comment type="catalytic activity">
    <reaction evidence="9">
        <text>O-phospho-L-threonyl-[protein] + H2O = L-threonyl-[protein] + phosphate</text>
        <dbReference type="Rhea" id="RHEA:47004"/>
        <dbReference type="Rhea" id="RHEA-COMP:11060"/>
        <dbReference type="Rhea" id="RHEA-COMP:11605"/>
        <dbReference type="ChEBI" id="CHEBI:15377"/>
        <dbReference type="ChEBI" id="CHEBI:30013"/>
        <dbReference type="ChEBI" id="CHEBI:43474"/>
        <dbReference type="ChEBI" id="CHEBI:61977"/>
        <dbReference type="EC" id="3.1.3.16"/>
    </reaction>
</comment>
<dbReference type="GO" id="GO:0004722">
    <property type="term" value="F:protein serine/threonine phosphatase activity"/>
    <property type="evidence" value="ECO:0007669"/>
    <property type="project" value="UniProtKB-EC"/>
</dbReference>
<evidence type="ECO:0000256" key="9">
    <source>
        <dbReference type="ARBA" id="ARBA00048336"/>
    </source>
</evidence>
<feature type="domain" description="Tyrosine specific protein phosphatases" evidence="12">
    <location>
        <begin position="92"/>
        <end position="150"/>
    </location>
</feature>
<accession>A0AAP0JTZ0</accession>
<evidence type="ECO:0000256" key="5">
    <source>
        <dbReference type="ARBA" id="ARBA00022801"/>
    </source>
</evidence>
<evidence type="ECO:0008006" key="15">
    <source>
        <dbReference type="Google" id="ProtNLM"/>
    </source>
</evidence>
<dbReference type="GO" id="GO:0008330">
    <property type="term" value="F:protein tyrosine/threonine phosphatase activity"/>
    <property type="evidence" value="ECO:0007669"/>
    <property type="project" value="TreeGrafter"/>
</dbReference>
<dbReference type="Proteomes" id="UP001419268">
    <property type="component" value="Unassembled WGS sequence"/>
</dbReference>
<keyword evidence="7" id="KW-0539">Nucleus</keyword>
<dbReference type="InterPro" id="IPR000340">
    <property type="entry name" value="Dual-sp_phosphatase_cat-dom"/>
</dbReference>